<dbReference type="Pfam" id="PF03704">
    <property type="entry name" value="BTAD"/>
    <property type="match status" value="1"/>
</dbReference>
<keyword evidence="1" id="KW-0805">Transcription regulation</keyword>
<proteinExistence type="predicted"/>
<dbReference type="InterPro" id="IPR005158">
    <property type="entry name" value="BTAD"/>
</dbReference>
<organism evidence="4 5">
    <name type="scientific">Streptosporangium fragile</name>
    <dbReference type="NCBI Taxonomy" id="46186"/>
    <lineage>
        <taxon>Bacteria</taxon>
        <taxon>Bacillati</taxon>
        <taxon>Actinomycetota</taxon>
        <taxon>Actinomycetes</taxon>
        <taxon>Streptosporangiales</taxon>
        <taxon>Streptosporangiaceae</taxon>
        <taxon>Streptosporangium</taxon>
    </lineage>
</organism>
<feature type="domain" description="Bacterial transcriptional activator" evidence="3">
    <location>
        <begin position="60"/>
        <end position="105"/>
    </location>
</feature>
<dbReference type="EMBL" id="BAAAVI010000001">
    <property type="protein sequence ID" value="GAA2846203.1"/>
    <property type="molecule type" value="Genomic_DNA"/>
</dbReference>
<evidence type="ECO:0000256" key="2">
    <source>
        <dbReference type="ARBA" id="ARBA00023163"/>
    </source>
</evidence>
<dbReference type="InterPro" id="IPR016032">
    <property type="entry name" value="Sig_transdc_resp-reg_C-effctor"/>
</dbReference>
<comment type="caution">
    <text evidence="4">The sequence shown here is derived from an EMBL/GenBank/DDBJ whole genome shotgun (WGS) entry which is preliminary data.</text>
</comment>
<dbReference type="InterPro" id="IPR036388">
    <property type="entry name" value="WH-like_DNA-bd_sf"/>
</dbReference>
<dbReference type="InterPro" id="IPR011990">
    <property type="entry name" value="TPR-like_helical_dom_sf"/>
</dbReference>
<evidence type="ECO:0000313" key="5">
    <source>
        <dbReference type="Proteomes" id="UP001500831"/>
    </source>
</evidence>
<reference evidence="5" key="1">
    <citation type="journal article" date="2019" name="Int. J. Syst. Evol. Microbiol.">
        <title>The Global Catalogue of Microorganisms (GCM) 10K type strain sequencing project: providing services to taxonomists for standard genome sequencing and annotation.</title>
        <authorList>
            <consortium name="The Broad Institute Genomics Platform"/>
            <consortium name="The Broad Institute Genome Sequencing Center for Infectious Disease"/>
            <person name="Wu L."/>
            <person name="Ma J."/>
        </authorList>
    </citation>
    <scope>NUCLEOTIDE SEQUENCE [LARGE SCALE GENOMIC DNA]</scope>
    <source>
        <strain evidence="5">JCM 6242</strain>
    </source>
</reference>
<protein>
    <recommendedName>
        <fullName evidence="3">Bacterial transcriptional activator domain-containing protein</fullName>
    </recommendedName>
</protein>
<dbReference type="SUPFAM" id="SSF46894">
    <property type="entry name" value="C-terminal effector domain of the bipartite response regulators"/>
    <property type="match status" value="1"/>
</dbReference>
<keyword evidence="5" id="KW-1185">Reference proteome</keyword>
<dbReference type="PANTHER" id="PTHR35807:SF1">
    <property type="entry name" value="TRANSCRIPTIONAL REGULATOR REDD"/>
    <property type="match status" value="1"/>
</dbReference>
<dbReference type="RefSeq" id="WP_344966900.1">
    <property type="nucleotide sequence ID" value="NZ_BAAAVI010000001.1"/>
</dbReference>
<evidence type="ECO:0000259" key="3">
    <source>
        <dbReference type="Pfam" id="PF03704"/>
    </source>
</evidence>
<dbReference type="Gene3D" id="1.10.10.10">
    <property type="entry name" value="Winged helix-like DNA-binding domain superfamily/Winged helix DNA-binding domain"/>
    <property type="match status" value="1"/>
</dbReference>
<accession>A0ABP6I589</accession>
<name>A0ABP6I589_9ACTN</name>
<dbReference type="Gene3D" id="1.25.40.10">
    <property type="entry name" value="Tetratricopeptide repeat domain"/>
    <property type="match status" value="1"/>
</dbReference>
<dbReference type="PANTHER" id="PTHR35807">
    <property type="entry name" value="TRANSCRIPTIONAL REGULATOR REDD-RELATED"/>
    <property type="match status" value="1"/>
</dbReference>
<sequence>MTSIGELVDGLWGEQAPATGEAVIRTYVSRIRRLLAAHGLDSAISSQSGGYMLDPSLFALDATEFADLLETARQERVNGDLPAAVKLLEQALGLWTGTALSGVRYISSAGEEDVRSVGATPADHDELVTMAREIHGEFTAASVRFWLDRQPRAFSLLRCRRSNRLRAFMSWLTLRTPDREELEADPVVGDVWYDVSRRMAMPPGAHVAVARHLICPAFEAGPSPVMDVFQARMMRGWLHEPSLAASYLVVANGQLWRPLMEYLGHYELEYGQAEHPHAIFGHDWLADPPEEWRDHHLDEELWAGRGLDLFLRRDTSGADAHRAWEKEDRDQNPCAGF</sequence>
<keyword evidence="2" id="KW-0804">Transcription</keyword>
<dbReference type="InterPro" id="IPR051677">
    <property type="entry name" value="AfsR-DnrI-RedD_regulator"/>
</dbReference>
<gene>
    <name evidence="4" type="ORF">GCM10010517_02860</name>
</gene>
<evidence type="ECO:0000256" key="1">
    <source>
        <dbReference type="ARBA" id="ARBA00023015"/>
    </source>
</evidence>
<dbReference type="Proteomes" id="UP001500831">
    <property type="component" value="Unassembled WGS sequence"/>
</dbReference>
<evidence type="ECO:0000313" key="4">
    <source>
        <dbReference type="EMBL" id="GAA2846203.1"/>
    </source>
</evidence>